<proteinExistence type="predicted"/>
<keyword evidence="2" id="KW-1185">Reference proteome</keyword>
<dbReference type="Proteomes" id="UP001396334">
    <property type="component" value="Unassembled WGS sequence"/>
</dbReference>
<protein>
    <submittedName>
        <fullName evidence="1">Uncharacterized protein</fullName>
    </submittedName>
</protein>
<organism evidence="1 2">
    <name type="scientific">Hibiscus sabdariffa</name>
    <name type="common">roselle</name>
    <dbReference type="NCBI Taxonomy" id="183260"/>
    <lineage>
        <taxon>Eukaryota</taxon>
        <taxon>Viridiplantae</taxon>
        <taxon>Streptophyta</taxon>
        <taxon>Embryophyta</taxon>
        <taxon>Tracheophyta</taxon>
        <taxon>Spermatophyta</taxon>
        <taxon>Magnoliopsida</taxon>
        <taxon>eudicotyledons</taxon>
        <taxon>Gunneridae</taxon>
        <taxon>Pentapetalae</taxon>
        <taxon>rosids</taxon>
        <taxon>malvids</taxon>
        <taxon>Malvales</taxon>
        <taxon>Malvaceae</taxon>
        <taxon>Malvoideae</taxon>
        <taxon>Hibiscus</taxon>
    </lineage>
</organism>
<accession>A0ABR2STV6</accession>
<sequence length="156" mass="16804">MASATPSAGIPHVPLMQPNNVERSTHTIEPLHNGVDSAATTATLPISVQTDILSLAISADDVAEPDESHITPPTDITHVSATQDVVVTDPIQAPSTISANNTSFEISALMPRNSHIMVSGLIRIVFSYLWVIDGLREVVQAQRWSWSLPMVMEEGQ</sequence>
<gene>
    <name evidence="1" type="ORF">V6N11_025842</name>
</gene>
<dbReference type="EMBL" id="JBBPBN010000011">
    <property type="protein sequence ID" value="KAK9028693.1"/>
    <property type="molecule type" value="Genomic_DNA"/>
</dbReference>
<evidence type="ECO:0000313" key="1">
    <source>
        <dbReference type="EMBL" id="KAK9028693.1"/>
    </source>
</evidence>
<reference evidence="1 2" key="1">
    <citation type="journal article" date="2024" name="G3 (Bethesda)">
        <title>Genome assembly of Hibiscus sabdariffa L. provides insights into metabolisms of medicinal natural products.</title>
        <authorList>
            <person name="Kim T."/>
        </authorList>
    </citation>
    <scope>NUCLEOTIDE SEQUENCE [LARGE SCALE GENOMIC DNA]</scope>
    <source>
        <strain evidence="1">TK-2024</strain>
        <tissue evidence="1">Old leaves</tissue>
    </source>
</reference>
<evidence type="ECO:0000313" key="2">
    <source>
        <dbReference type="Proteomes" id="UP001396334"/>
    </source>
</evidence>
<name>A0ABR2STV6_9ROSI</name>
<comment type="caution">
    <text evidence="1">The sequence shown here is derived from an EMBL/GenBank/DDBJ whole genome shotgun (WGS) entry which is preliminary data.</text>
</comment>